<comment type="caution">
    <text evidence="2">The sequence shown here is derived from an EMBL/GenBank/DDBJ whole genome shotgun (WGS) entry which is preliminary data.</text>
</comment>
<dbReference type="AlphaFoldDB" id="A0A2P5E637"/>
<dbReference type="InParanoid" id="A0A2P5E637"/>
<keyword evidence="3" id="KW-1185">Reference proteome</keyword>
<proteinExistence type="predicted"/>
<accession>A0A2P5E637</accession>
<dbReference type="EMBL" id="JXTC01000227">
    <property type="protein sequence ID" value="PON80985.1"/>
    <property type="molecule type" value="Genomic_DNA"/>
</dbReference>
<reference evidence="3" key="1">
    <citation type="submission" date="2016-06" db="EMBL/GenBank/DDBJ databases">
        <title>Parallel loss of symbiosis genes in relatives of nitrogen-fixing non-legume Parasponia.</title>
        <authorList>
            <person name="Van Velzen R."/>
            <person name="Holmer R."/>
            <person name="Bu F."/>
            <person name="Rutten L."/>
            <person name="Van Zeijl A."/>
            <person name="Liu W."/>
            <person name="Santuari L."/>
            <person name="Cao Q."/>
            <person name="Sharma T."/>
            <person name="Shen D."/>
            <person name="Roswanjaya Y."/>
            <person name="Wardhani T."/>
            <person name="Kalhor M.S."/>
            <person name="Jansen J."/>
            <person name="Van den Hoogen J."/>
            <person name="Gungor B."/>
            <person name="Hartog M."/>
            <person name="Hontelez J."/>
            <person name="Verver J."/>
            <person name="Yang W.-C."/>
            <person name="Schijlen E."/>
            <person name="Repin R."/>
            <person name="Schilthuizen M."/>
            <person name="Schranz E."/>
            <person name="Heidstra R."/>
            <person name="Miyata K."/>
            <person name="Fedorova E."/>
            <person name="Kohlen W."/>
            <person name="Bisseling T."/>
            <person name="Smit S."/>
            <person name="Geurts R."/>
        </authorList>
    </citation>
    <scope>NUCLEOTIDE SEQUENCE [LARGE SCALE GENOMIC DNA]</scope>
    <source>
        <strain evidence="3">cv. RG33-2</strain>
    </source>
</reference>
<dbReference type="PROSITE" id="PS00639">
    <property type="entry name" value="THIOL_PROTEASE_HIS"/>
    <property type="match status" value="1"/>
</dbReference>
<feature type="domain" description="Peptidase C1A papain C-terminal" evidence="1">
    <location>
        <begin position="4"/>
        <end position="80"/>
    </location>
</feature>
<protein>
    <submittedName>
        <fullName evidence="2">Cysteine peptidase, histidine active site</fullName>
    </submittedName>
</protein>
<dbReference type="InterPro" id="IPR025660">
    <property type="entry name" value="Pept_his_AS"/>
</dbReference>
<gene>
    <name evidence="2" type="ORF">TorRG33x02_232150</name>
</gene>
<dbReference type="Proteomes" id="UP000237000">
    <property type="component" value="Unassembled WGS sequence"/>
</dbReference>
<dbReference type="Gene3D" id="3.90.70.10">
    <property type="entry name" value="Cysteine proteinases"/>
    <property type="match status" value="1"/>
</dbReference>
<dbReference type="SUPFAM" id="SSF54001">
    <property type="entry name" value="Cysteine proteinases"/>
    <property type="match status" value="1"/>
</dbReference>
<evidence type="ECO:0000313" key="2">
    <source>
        <dbReference type="EMBL" id="PON80985.1"/>
    </source>
</evidence>
<name>A0A2P5E637_TREOI</name>
<evidence type="ECO:0000259" key="1">
    <source>
        <dbReference type="Pfam" id="PF00112"/>
    </source>
</evidence>
<dbReference type="GO" id="GO:0006508">
    <property type="term" value="P:proteolysis"/>
    <property type="evidence" value="ECO:0007669"/>
    <property type="project" value="InterPro"/>
</dbReference>
<dbReference type="OrthoDB" id="65740at2759"/>
<dbReference type="InterPro" id="IPR000668">
    <property type="entry name" value="Peptidase_C1A_C"/>
</dbReference>
<dbReference type="InterPro" id="IPR038765">
    <property type="entry name" value="Papain-like_cys_pep_sf"/>
</dbReference>
<organism evidence="2 3">
    <name type="scientific">Trema orientale</name>
    <name type="common">Charcoal tree</name>
    <name type="synonym">Celtis orientalis</name>
    <dbReference type="NCBI Taxonomy" id="63057"/>
    <lineage>
        <taxon>Eukaryota</taxon>
        <taxon>Viridiplantae</taxon>
        <taxon>Streptophyta</taxon>
        <taxon>Embryophyta</taxon>
        <taxon>Tracheophyta</taxon>
        <taxon>Spermatophyta</taxon>
        <taxon>Magnoliopsida</taxon>
        <taxon>eudicotyledons</taxon>
        <taxon>Gunneridae</taxon>
        <taxon>Pentapetalae</taxon>
        <taxon>rosids</taxon>
        <taxon>fabids</taxon>
        <taxon>Rosales</taxon>
        <taxon>Cannabaceae</taxon>
        <taxon>Trema</taxon>
    </lineage>
</organism>
<dbReference type="Pfam" id="PF00112">
    <property type="entry name" value="Peptidase_C1"/>
    <property type="match status" value="1"/>
</dbReference>
<evidence type="ECO:0000313" key="3">
    <source>
        <dbReference type="Proteomes" id="UP000237000"/>
    </source>
</evidence>
<sequence length="94" mass="10817">MDHLARQPVVMCFSVGTNIQKWIGNWSIYNPGDEQNRTGHCMVAVGYGRDLETSEDYWICLNSMGIEWGINGYGRLLRCVYRNPIQNAIIPFVY</sequence>
<dbReference type="GO" id="GO:0008234">
    <property type="term" value="F:cysteine-type peptidase activity"/>
    <property type="evidence" value="ECO:0007669"/>
    <property type="project" value="InterPro"/>
</dbReference>